<feature type="transmembrane region" description="Helical" evidence="4">
    <location>
        <begin position="959"/>
        <end position="976"/>
    </location>
</feature>
<dbReference type="InterPro" id="IPR036390">
    <property type="entry name" value="WH_DNA-bd_sf"/>
</dbReference>
<comment type="caution">
    <text evidence="6">The sequence shown here is derived from an EMBL/GenBank/DDBJ whole genome shotgun (WGS) entry which is preliminary data.</text>
</comment>
<keyword evidence="7" id="KW-1185">Reference proteome</keyword>
<feature type="compositionally biased region" description="Polar residues" evidence="3">
    <location>
        <begin position="818"/>
        <end position="827"/>
    </location>
</feature>
<reference evidence="7" key="1">
    <citation type="submission" date="2017-03" db="EMBL/GenBank/DDBJ databases">
        <title>Genomes of endolithic fungi from Antarctica.</title>
        <authorList>
            <person name="Coleine C."/>
            <person name="Masonjones S."/>
            <person name="Stajich J.E."/>
        </authorList>
    </citation>
    <scope>NUCLEOTIDE SEQUENCE [LARGE SCALE GENOMIC DNA]</scope>
    <source>
        <strain evidence="7">CCFEE 5527</strain>
    </source>
</reference>
<dbReference type="Gene3D" id="1.10.10.2670">
    <property type="entry name" value="E3 ubiquitin-protein ligase"/>
    <property type="match status" value="1"/>
</dbReference>
<dbReference type="InParanoid" id="A0A1V8TK41"/>
<dbReference type="EMBL" id="NAJO01000006">
    <property type="protein sequence ID" value="OQO11753.1"/>
    <property type="molecule type" value="Genomic_DNA"/>
</dbReference>
<dbReference type="Pfam" id="PF07690">
    <property type="entry name" value="MFS_1"/>
    <property type="match status" value="1"/>
</dbReference>
<feature type="compositionally biased region" description="Polar residues" evidence="3">
    <location>
        <begin position="516"/>
        <end position="525"/>
    </location>
</feature>
<feature type="transmembrane region" description="Helical" evidence="4">
    <location>
        <begin position="1016"/>
        <end position="1036"/>
    </location>
</feature>
<feature type="transmembrane region" description="Helical" evidence="4">
    <location>
        <begin position="1191"/>
        <end position="1217"/>
    </location>
</feature>
<feature type="compositionally biased region" description="Basic and acidic residues" evidence="3">
    <location>
        <begin position="623"/>
        <end position="637"/>
    </location>
</feature>
<name>A0A1V8TK41_9PEZI</name>
<evidence type="ECO:0000256" key="4">
    <source>
        <dbReference type="SAM" id="Phobius"/>
    </source>
</evidence>
<feature type="transmembrane region" description="Helical" evidence="4">
    <location>
        <begin position="1229"/>
        <end position="1252"/>
    </location>
</feature>
<evidence type="ECO:0000313" key="6">
    <source>
        <dbReference type="EMBL" id="OQO11753.1"/>
    </source>
</evidence>
<dbReference type="GO" id="GO:0016020">
    <property type="term" value="C:membrane"/>
    <property type="evidence" value="ECO:0007669"/>
    <property type="project" value="UniProtKB-SubCell"/>
</dbReference>
<feature type="compositionally biased region" description="Polar residues" evidence="3">
    <location>
        <begin position="413"/>
        <end position="425"/>
    </location>
</feature>
<protein>
    <recommendedName>
        <fullName evidence="5">Major facilitator superfamily (MFS) profile domain-containing protein</fullName>
    </recommendedName>
</protein>
<keyword evidence="4" id="KW-0812">Transmembrane</keyword>
<dbReference type="SUPFAM" id="SSF46785">
    <property type="entry name" value="Winged helix' DNA-binding domain"/>
    <property type="match status" value="1"/>
</dbReference>
<dbReference type="SUPFAM" id="SSF103473">
    <property type="entry name" value="MFS general substrate transporter"/>
    <property type="match status" value="1"/>
</dbReference>
<organism evidence="6 7">
    <name type="scientific">Cryoendolithus antarcticus</name>
    <dbReference type="NCBI Taxonomy" id="1507870"/>
    <lineage>
        <taxon>Eukaryota</taxon>
        <taxon>Fungi</taxon>
        <taxon>Dikarya</taxon>
        <taxon>Ascomycota</taxon>
        <taxon>Pezizomycotina</taxon>
        <taxon>Dothideomycetes</taxon>
        <taxon>Dothideomycetidae</taxon>
        <taxon>Cladosporiales</taxon>
        <taxon>Cladosporiaceae</taxon>
        <taxon>Cryoendolithus</taxon>
    </lineage>
</organism>
<proteinExistence type="inferred from homology"/>
<keyword evidence="4" id="KW-0472">Membrane</keyword>
<feature type="transmembrane region" description="Helical" evidence="4">
    <location>
        <begin position="929"/>
        <end position="952"/>
    </location>
</feature>
<dbReference type="InterPro" id="IPR011701">
    <property type="entry name" value="MFS"/>
</dbReference>
<dbReference type="PROSITE" id="PS50850">
    <property type="entry name" value="MFS"/>
    <property type="match status" value="1"/>
</dbReference>
<dbReference type="PANTHER" id="PTHR11360">
    <property type="entry name" value="MONOCARBOXYLATE TRANSPORTER"/>
    <property type="match status" value="1"/>
</dbReference>
<feature type="transmembrane region" description="Helical" evidence="4">
    <location>
        <begin position="889"/>
        <end position="909"/>
    </location>
</feature>
<feature type="transmembrane region" description="Helical" evidence="4">
    <location>
        <begin position="982"/>
        <end position="1004"/>
    </location>
</feature>
<evidence type="ECO:0000256" key="1">
    <source>
        <dbReference type="ARBA" id="ARBA00004141"/>
    </source>
</evidence>
<feature type="domain" description="Major facilitator superfamily (MFS) profile" evidence="5">
    <location>
        <begin position="1091"/>
        <end position="1293"/>
    </location>
</feature>
<evidence type="ECO:0000256" key="2">
    <source>
        <dbReference type="ARBA" id="ARBA00006727"/>
    </source>
</evidence>
<dbReference type="PANTHER" id="PTHR11360:SF177">
    <property type="entry name" value="RIBOFLAVIN TRANSPORTER MCH5"/>
    <property type="match status" value="1"/>
</dbReference>
<feature type="region of interest" description="Disordered" evidence="3">
    <location>
        <begin position="818"/>
        <end position="872"/>
    </location>
</feature>
<feature type="compositionally biased region" description="Polar residues" evidence="3">
    <location>
        <begin position="836"/>
        <end position="846"/>
    </location>
</feature>
<feature type="compositionally biased region" description="Low complexity" evidence="3">
    <location>
        <begin position="683"/>
        <end position="719"/>
    </location>
</feature>
<feature type="region of interest" description="Disordered" evidence="3">
    <location>
        <begin position="319"/>
        <end position="719"/>
    </location>
</feature>
<accession>A0A1V8TK41</accession>
<dbReference type="Gene3D" id="1.20.1250.20">
    <property type="entry name" value="MFS general substrate transporter like domains"/>
    <property type="match status" value="2"/>
</dbReference>
<dbReference type="Proteomes" id="UP000192596">
    <property type="component" value="Unassembled WGS sequence"/>
</dbReference>
<feature type="transmembrane region" description="Helical" evidence="4">
    <location>
        <begin position="1158"/>
        <end position="1179"/>
    </location>
</feature>
<comment type="similarity">
    <text evidence="2">Belongs to the major facilitator superfamily. Monocarboxylate porter (TC 2.A.1.13) family.</text>
</comment>
<keyword evidence="4" id="KW-1133">Transmembrane helix</keyword>
<feature type="transmembrane region" description="Helical" evidence="4">
    <location>
        <begin position="1048"/>
        <end position="1068"/>
    </location>
</feature>
<dbReference type="InterPro" id="IPR042065">
    <property type="entry name" value="E3_ELL-like"/>
</dbReference>
<feature type="compositionally biased region" description="Polar residues" evidence="3">
    <location>
        <begin position="564"/>
        <end position="575"/>
    </location>
</feature>
<evidence type="ECO:0000256" key="3">
    <source>
        <dbReference type="SAM" id="MobiDB-lite"/>
    </source>
</evidence>
<dbReference type="InterPro" id="IPR020846">
    <property type="entry name" value="MFS_dom"/>
</dbReference>
<comment type="subcellular location">
    <subcellularLocation>
        <location evidence="1">Membrane</location>
        <topology evidence="1">Multi-pass membrane protein</topology>
    </subcellularLocation>
</comment>
<evidence type="ECO:0000259" key="5">
    <source>
        <dbReference type="PROSITE" id="PS50850"/>
    </source>
</evidence>
<sequence length="1293" mass="139067">MLHGAGGSGTSSKHGSRIAIQLRLSHRTLKDIRETARDKGSVQLVTGMQPVGRHSTLMLWMNAKGSVQKLRLGNRSMDVNIVPSTYTSELYTSPTATDLNFEANIAYQGKLHDLPKAIDTVGADDALATLQNTIASYNEEKKAKATTITDRVLPEFKSRFEAAKKQKRGGLLSMGPVSGASSPALSGLGTPSVEPTVTSAPTGTALKLQAMRTAVIHLLAMAAVTTDAIMGKTRIPRADLDKILSKLGQQQDGTWRLLDRMYKELDVWTFGYISQDDRQRAIENAIRAFDRLRIGKEEQIWQKLLPEKDRGKGIVLSKLHLGNGGQSKGLTPHWAPSPRPHSAATDDDEGGATPRPGSSHTPKIGAAKSNVDMKKRLLSKDPKKARAVEDAKEKKRKEKESAAAVSDREGTKKATTPSLKSTGVKPTSAKVKSAELVFSSDDDGDAEDGEVKDAPSRGTPKVRPSNAKNALTGKVRPAPASSPDSSDEHVKRAKITSRDTPLARVNGVKVTKPLKASSTSNTSRPSVAGKSTPHLHDSAASSSPHRKAQATSNISQRKPGISSPLGTTRPRVTSDVSDRSAIGSQREKQGAETPKGLGITTGTSIARKRHDTVLSQSSTAGSEPDKAKHAPAPDRARYTLTNSGKSAAGKESSKLETATTGTKRKVDTELKPGTASKSQKVTAASPASQRSHSSSTATMSSMNTAQSTSPDQETSISSDSSTEIINNITFTQGVRLAQEFRDKLYPAYAKAYDEVMRKKSEGENVSEPEMTKLLDMHRRLEVTKREIEAASLRQDVVTNWAGLFRANSLALSLNPTTSPQTAATAWSQDPEKQSWPRRQSQCSVSPDGSIPTAKSKVEENDLGSDLSSPASPASIPKDEVIYPEGGLRAWLVVFGSFCGMLAAFGYMNIIGVYQAYLAENQLGGFDEQAIGWIFSVYVFLAFFCGVQIGPVFDAHGPRWIVAAGTVFLLLSVFLMGECTKYWHFMIVFGILGGIGTSLIFTPAVSSIGHWFFAKRGTATGIAAVGGSFGGVIFPLMLQNLFPKIGWAWSNRILAFIFAGLLIFANLFIRSRLPPRPGGSVLPDFKIFRDPSFLLCTVGTFFLEYGLFVPITYLVSYTLHSGASNPTFAYQIIAIFNAGSCIGRWIPGYMADMMGRYNTMLLTVALCMISTLGLWVPATVLSENAETPSSTILGLLICYCVLMGFASGSNISLTPVCVGMLCDTEEYGRYYATCYTIVSFGTLTGIPICGAIIQASGGAYWGVALWTGICYVLAFGCFAAVRVIKAGWKLTAFY</sequence>
<dbReference type="InterPro" id="IPR050327">
    <property type="entry name" value="Proton-linked_MCT"/>
</dbReference>
<feature type="compositionally biased region" description="Polar residues" evidence="3">
    <location>
        <begin position="539"/>
        <end position="556"/>
    </location>
</feature>
<feature type="transmembrane region" description="Helical" evidence="4">
    <location>
        <begin position="1258"/>
        <end position="1280"/>
    </location>
</feature>
<dbReference type="CDD" id="cd17352">
    <property type="entry name" value="MFS_MCT_SLC16"/>
    <property type="match status" value="1"/>
</dbReference>
<feature type="transmembrane region" description="Helical" evidence="4">
    <location>
        <begin position="1092"/>
        <end position="1115"/>
    </location>
</feature>
<dbReference type="GO" id="GO:0022857">
    <property type="term" value="F:transmembrane transporter activity"/>
    <property type="evidence" value="ECO:0007669"/>
    <property type="project" value="InterPro"/>
</dbReference>
<evidence type="ECO:0000313" key="7">
    <source>
        <dbReference type="Proteomes" id="UP000192596"/>
    </source>
</evidence>
<gene>
    <name evidence="6" type="ORF">B0A48_03480</name>
</gene>
<dbReference type="InterPro" id="IPR036259">
    <property type="entry name" value="MFS_trans_sf"/>
</dbReference>
<feature type="compositionally biased region" description="Basic and acidic residues" evidence="3">
    <location>
        <begin position="371"/>
        <end position="412"/>
    </location>
</feature>